<evidence type="ECO:0000259" key="3">
    <source>
        <dbReference type="Pfam" id="PF14508"/>
    </source>
</evidence>
<feature type="chain" id="PRO_5022159493" evidence="1">
    <location>
        <begin position="31"/>
        <end position="644"/>
    </location>
</feature>
<evidence type="ECO:0000313" key="5">
    <source>
        <dbReference type="EMBL" id="TQM63784.1"/>
    </source>
</evidence>
<proteinExistence type="predicted"/>
<sequence>MFNGQPIRRRSVLHGAAAAAFLGTVGASRAAATNASGQPHVVQSPDHRLLLKLFHTPAGLYWSIVHDGFEVVRRSDLGLLLAGDTEPLGAGVSLLGSSLAESRNSYRPPYGRFADLDESHNELTSRFYDSARRVEFLVQARAYNQGAALRFVLLRAPAPALELRGESTTVVLQSGSLVWASRDESDYTRVPAHSIPVSTNQVSDVGPLADTPVTIEVPTGHRLSLAESAREHYPRMLASSVDGQTDTLGVHLATSAQRGGGPTDTTFAVELPFITPWRTLTIGADASALVDNGDLVTLLGRENILGDTSWIRPGKAYRTGLTTAAGIQAVDLAVVRNLQYVHFDAGWYGPEFNNSSDATRPIDALDLRQVIDYGRQRDVGVTVYVNRLAAERQLDEITELYPEWGVAGIKFGFLREGTQEENDWTFEAIRRFGEAHLLVNAHDNLRPAGLERTLPNYITMEGVRGNEHFPTPRHNVALAHTRNLSGPMDYTICYKQSRLQTTSAHQLAMGAVYYSALSWLYWYASPTQFLTGPSELSWFDAMPTTWDESRALSGDVGEHVAIARRHGHTWFLGAMTNESPRQVHLDLSFLKEGRWTAHRYADGTASTDPRATPVVQSIEAVDSSSALALDLAPAGGQAIRFEPA</sequence>
<name>A0A543HZL6_9MICO</name>
<dbReference type="InterPro" id="IPR017853">
    <property type="entry name" value="GH"/>
</dbReference>
<dbReference type="Gene3D" id="2.70.98.10">
    <property type="match status" value="1"/>
</dbReference>
<dbReference type="InterPro" id="IPR019563">
    <property type="entry name" value="GH97_catalytic"/>
</dbReference>
<accession>A0A543HZL6</accession>
<reference evidence="5 6" key="1">
    <citation type="submission" date="2019-06" db="EMBL/GenBank/DDBJ databases">
        <title>Genome sequencing of plant associated microbes to promote plant fitness in Sorghum bicolor and Oryza sativa.</title>
        <authorList>
            <person name="Coleman-Derr D."/>
        </authorList>
    </citation>
    <scope>NUCLEOTIDE SEQUENCE [LARGE SCALE GENOMIC DNA]</scope>
    <source>
        <strain evidence="5 6">KV-663</strain>
    </source>
</reference>
<gene>
    <name evidence="5" type="ORF">FBY41_0135</name>
</gene>
<dbReference type="Pfam" id="PF14508">
    <property type="entry name" value="GH97_N"/>
    <property type="match status" value="1"/>
</dbReference>
<evidence type="ECO:0000313" key="6">
    <source>
        <dbReference type="Proteomes" id="UP000316747"/>
    </source>
</evidence>
<dbReference type="InterPro" id="IPR014718">
    <property type="entry name" value="GH-type_carb-bd"/>
</dbReference>
<dbReference type="PANTHER" id="PTHR35803">
    <property type="entry name" value="GLUCAN 1,4-ALPHA-GLUCOSIDASE SUSB-RELATED"/>
    <property type="match status" value="1"/>
</dbReference>
<dbReference type="InterPro" id="IPR029486">
    <property type="entry name" value="GH97_N"/>
</dbReference>
<organism evidence="5 6">
    <name type="scientific">Humibacillus xanthopallidus</name>
    <dbReference type="NCBI Taxonomy" id="412689"/>
    <lineage>
        <taxon>Bacteria</taxon>
        <taxon>Bacillati</taxon>
        <taxon>Actinomycetota</taxon>
        <taxon>Actinomycetes</taxon>
        <taxon>Micrococcales</taxon>
        <taxon>Intrasporangiaceae</taxon>
        <taxon>Humibacillus</taxon>
    </lineage>
</organism>
<dbReference type="InterPro" id="IPR052720">
    <property type="entry name" value="Glycosyl_hydrolase_97"/>
</dbReference>
<comment type="caution">
    <text evidence="5">The sequence shown here is derived from an EMBL/GenBank/DDBJ whole genome shotgun (WGS) entry which is preliminary data.</text>
</comment>
<dbReference type="EMBL" id="VFPM01000001">
    <property type="protein sequence ID" value="TQM63784.1"/>
    <property type="molecule type" value="Genomic_DNA"/>
</dbReference>
<dbReference type="Gene3D" id="3.20.20.70">
    <property type="entry name" value="Aldolase class I"/>
    <property type="match status" value="1"/>
</dbReference>
<protein>
    <submittedName>
        <fullName evidence="5">Alpha-glucosidase</fullName>
    </submittedName>
</protein>
<feature type="domain" description="Glycosyl-hydrolase 97 N-terminal" evidence="3">
    <location>
        <begin position="42"/>
        <end position="298"/>
    </location>
</feature>
<dbReference type="InterPro" id="IPR006311">
    <property type="entry name" value="TAT_signal"/>
</dbReference>
<evidence type="ECO:0000259" key="4">
    <source>
        <dbReference type="Pfam" id="PF14509"/>
    </source>
</evidence>
<dbReference type="GO" id="GO:0030246">
    <property type="term" value="F:carbohydrate binding"/>
    <property type="evidence" value="ECO:0007669"/>
    <property type="project" value="InterPro"/>
</dbReference>
<evidence type="ECO:0000256" key="1">
    <source>
        <dbReference type="SAM" id="SignalP"/>
    </source>
</evidence>
<feature type="domain" description="Glycosyl-hydrolase 97 catalytic" evidence="2">
    <location>
        <begin position="315"/>
        <end position="463"/>
    </location>
</feature>
<dbReference type="AlphaFoldDB" id="A0A543HZL6"/>
<dbReference type="SUPFAM" id="SSF51445">
    <property type="entry name" value="(Trans)glycosidases"/>
    <property type="match status" value="1"/>
</dbReference>
<feature type="domain" description="Glycosyl-hydrolase 97 C-terminal oligomerisation" evidence="4">
    <location>
        <begin position="545"/>
        <end position="641"/>
    </location>
</feature>
<dbReference type="Pfam" id="PF14509">
    <property type="entry name" value="GH97_C"/>
    <property type="match status" value="1"/>
</dbReference>
<evidence type="ECO:0000259" key="2">
    <source>
        <dbReference type="Pfam" id="PF10566"/>
    </source>
</evidence>
<dbReference type="InterPro" id="IPR029483">
    <property type="entry name" value="GH97_C"/>
</dbReference>
<keyword evidence="1" id="KW-0732">Signal</keyword>
<feature type="signal peptide" evidence="1">
    <location>
        <begin position="1"/>
        <end position="30"/>
    </location>
</feature>
<dbReference type="Proteomes" id="UP000316747">
    <property type="component" value="Unassembled WGS sequence"/>
</dbReference>
<dbReference type="Pfam" id="PF10566">
    <property type="entry name" value="Glyco_hydro_97"/>
    <property type="match status" value="1"/>
</dbReference>
<dbReference type="PROSITE" id="PS51318">
    <property type="entry name" value="TAT"/>
    <property type="match status" value="1"/>
</dbReference>
<dbReference type="InterPro" id="IPR013785">
    <property type="entry name" value="Aldolase_TIM"/>
</dbReference>
<keyword evidence="6" id="KW-1185">Reference proteome</keyword>
<dbReference type="RefSeq" id="WP_185748822.1">
    <property type="nucleotide sequence ID" value="NZ_VFPM01000001.1"/>
</dbReference>